<dbReference type="EMBL" id="JAVIIW010000069">
    <property type="protein sequence ID" value="MDX8483147.1"/>
    <property type="molecule type" value="Genomic_DNA"/>
</dbReference>
<proteinExistence type="predicted"/>
<dbReference type="Pfam" id="PF25861">
    <property type="entry name" value="PglZ_2nd"/>
    <property type="match status" value="1"/>
</dbReference>
<feature type="domain" description="Alkaline phosphatase-like protein PglZ second" evidence="1">
    <location>
        <begin position="171"/>
        <end position="312"/>
    </location>
</feature>
<reference evidence="4 5" key="1">
    <citation type="submission" date="2023-08" db="EMBL/GenBank/DDBJ databases">
        <title>Implementing the SeqCode for naming new Mesorhizobium species isolated from Vachellia karroo root nodules.</title>
        <authorList>
            <person name="Van Lill M."/>
        </authorList>
    </citation>
    <scope>NUCLEOTIDE SEQUENCE [LARGE SCALE GENOMIC DNA]</scope>
    <source>
        <strain evidence="4 5">VK24D</strain>
    </source>
</reference>
<accession>A0ABU4Y884</accession>
<dbReference type="Pfam" id="PF25862">
    <property type="entry name" value="PglZ_1st"/>
    <property type="match status" value="1"/>
</dbReference>
<dbReference type="NCBIfam" id="NF033446">
    <property type="entry name" value="BREX_PglZ_2"/>
    <property type="match status" value="1"/>
</dbReference>
<evidence type="ECO:0000259" key="1">
    <source>
        <dbReference type="Pfam" id="PF25861"/>
    </source>
</evidence>
<evidence type="ECO:0000313" key="4">
    <source>
        <dbReference type="EMBL" id="MDX8483147.1"/>
    </source>
</evidence>
<evidence type="ECO:0000259" key="3">
    <source>
        <dbReference type="Pfam" id="PF25863"/>
    </source>
</evidence>
<dbReference type="Pfam" id="PF08665">
    <property type="entry name" value="PglZ"/>
    <property type="match status" value="1"/>
</dbReference>
<sequence length="897" mass="95767">MSPLLAPDLPEIERALDSLLQKYTGARILAMRSPIRRAWPEYVERGGCRFRIEWCPSELEVRERLDEAEGNDSGGLIVLTPLDAATLGDDVVARFPHARLEQSDRWSALRGAFRASKVDPRLRAYGWLADLLLEHSPVGGYPPAAGGILDLESAWRAVFDDVLGIADGRTDAAALLDWTLDGSNLDRFARFSEQAQSAVAERVSSEGGPAAGLVLAAAAAGRGADALPIALACGVVFADQNPDQVLREAAIRLEPLVGGAQVNPEAAHILAEAGRRVLDRLPRESSGTAAAIESRAASILTMIRAESFAALSQALQIGLDARIRDAAVAILHAVETRLADDVQTAWQLTRRADRHDRAGNNRTRVDRLLMAVRLLSWLAGRPNAPSWRSISEASAAYFKDSAFVDRARHTIRSGDPLPDVSAIYSRLGEAVTALREEENRAFAVTLREWNSGGSVGDTPLPVERILSSVVAPMAKEAPVLLLVLDGLSLAVWRALAETIVGFGWSELVPTQGPIIAAAVLPSVTAVSRTSLLCGSLRQGDQAVERAGFATNGSLVAASRSGYPPRLFHKADIGAGPELGEEIRAAVADPQRRIVGVVHNAVDAQLSGSDQVDLAWTAEGLRQVAALLHVARSAGRTLIVTSDHGHILDEATVQLSGDSGSRWRSAGTPPSDLEVALAGGRILSPSGEKAIVAAWSERVRFGARRSGYHGGASPQEVLVPVAVYTAGAAPGGWSEAPSPEPSWWRGTSEDVSQLGVAAVVVPPPSRRRQAVSRQADLFAQERTEDTRRPLQTPVELAWLDDLFASETFSAQRRLAGRGAPQDDQVRGLISALAARGGRMTRVGLSQALGMPAFRIAGLISAARRVLNLDQAQVLREEADDVVLNEPVLKAQFHLGDGR</sequence>
<dbReference type="Proteomes" id="UP001287059">
    <property type="component" value="Unassembled WGS sequence"/>
</dbReference>
<feature type="domain" description="Alkaline phosphatase-like protein PglZ N-terminal" evidence="2">
    <location>
        <begin position="24"/>
        <end position="102"/>
    </location>
</feature>
<dbReference type="InterPro" id="IPR047992">
    <property type="entry name" value="BREX_PglZ"/>
</dbReference>
<dbReference type="Pfam" id="PF25863">
    <property type="entry name" value="PglZ_C"/>
    <property type="match status" value="1"/>
</dbReference>
<gene>
    <name evidence="4" type="primary">pglZ</name>
    <name evidence="4" type="ORF">RFN28_32550</name>
</gene>
<name>A0ABU4Y884_9HYPH</name>
<keyword evidence="5" id="KW-1185">Reference proteome</keyword>
<feature type="domain" description="Alkaline phosphatase-like protein PglZ C-terminal" evidence="3">
    <location>
        <begin position="795"/>
        <end position="892"/>
    </location>
</feature>
<organism evidence="4 5">
    <name type="scientific">Mesorhizobium album</name>
    <dbReference type="NCBI Taxonomy" id="3072314"/>
    <lineage>
        <taxon>Bacteria</taxon>
        <taxon>Pseudomonadati</taxon>
        <taxon>Pseudomonadota</taxon>
        <taxon>Alphaproteobacteria</taxon>
        <taxon>Hyphomicrobiales</taxon>
        <taxon>Phyllobacteriaceae</taxon>
        <taxon>Mesorhizobium</taxon>
    </lineage>
</organism>
<dbReference type="InterPro" id="IPR058881">
    <property type="entry name" value="PglZ_2nd"/>
</dbReference>
<dbReference type="InterPro" id="IPR058880">
    <property type="entry name" value="PglZ_N"/>
</dbReference>
<dbReference type="RefSeq" id="WP_320291257.1">
    <property type="nucleotide sequence ID" value="NZ_JAVIIW010000069.1"/>
</dbReference>
<evidence type="ECO:0000313" key="5">
    <source>
        <dbReference type="Proteomes" id="UP001287059"/>
    </source>
</evidence>
<protein>
    <submittedName>
        <fullName evidence="4">BREX-2 system phosphatase PglZ</fullName>
    </submittedName>
</protein>
<evidence type="ECO:0000259" key="2">
    <source>
        <dbReference type="Pfam" id="PF25862"/>
    </source>
</evidence>
<dbReference type="InterPro" id="IPR058882">
    <property type="entry name" value="PglZ_C"/>
</dbReference>
<comment type="caution">
    <text evidence="4">The sequence shown here is derived from an EMBL/GenBank/DDBJ whole genome shotgun (WGS) entry which is preliminary data.</text>
</comment>